<proteinExistence type="predicted"/>
<evidence type="ECO:0000256" key="1">
    <source>
        <dbReference type="SAM" id="MobiDB-lite"/>
    </source>
</evidence>
<name>A0A4Z2G4L1_9TELE</name>
<dbReference type="EMBL" id="SRLO01000693">
    <property type="protein sequence ID" value="TNN48516.1"/>
    <property type="molecule type" value="Genomic_DNA"/>
</dbReference>
<comment type="caution">
    <text evidence="2">The sequence shown here is derived from an EMBL/GenBank/DDBJ whole genome shotgun (WGS) entry which is preliminary data.</text>
</comment>
<evidence type="ECO:0000313" key="2">
    <source>
        <dbReference type="EMBL" id="TNN48516.1"/>
    </source>
</evidence>
<evidence type="ECO:0000313" key="3">
    <source>
        <dbReference type="Proteomes" id="UP000314294"/>
    </source>
</evidence>
<gene>
    <name evidence="2" type="ORF">EYF80_041260</name>
</gene>
<organism evidence="2 3">
    <name type="scientific">Liparis tanakae</name>
    <name type="common">Tanaka's snailfish</name>
    <dbReference type="NCBI Taxonomy" id="230148"/>
    <lineage>
        <taxon>Eukaryota</taxon>
        <taxon>Metazoa</taxon>
        <taxon>Chordata</taxon>
        <taxon>Craniata</taxon>
        <taxon>Vertebrata</taxon>
        <taxon>Euteleostomi</taxon>
        <taxon>Actinopterygii</taxon>
        <taxon>Neopterygii</taxon>
        <taxon>Teleostei</taxon>
        <taxon>Neoteleostei</taxon>
        <taxon>Acanthomorphata</taxon>
        <taxon>Eupercaria</taxon>
        <taxon>Perciformes</taxon>
        <taxon>Cottioidei</taxon>
        <taxon>Cottales</taxon>
        <taxon>Liparidae</taxon>
        <taxon>Liparis</taxon>
    </lineage>
</organism>
<protein>
    <submittedName>
        <fullName evidence="2">Uncharacterized protein</fullName>
    </submittedName>
</protein>
<accession>A0A4Z2G4L1</accession>
<feature type="region of interest" description="Disordered" evidence="1">
    <location>
        <begin position="37"/>
        <end position="65"/>
    </location>
</feature>
<dbReference type="AlphaFoldDB" id="A0A4Z2G4L1"/>
<keyword evidence="3" id="KW-1185">Reference proteome</keyword>
<sequence length="65" mass="6781">MSCVVSRGCVEELLHGELQGGFLRAGRHVGKIRPSLAAVPPEPEHTGQAAGEEPNMMTSEASLPG</sequence>
<dbReference type="Proteomes" id="UP000314294">
    <property type="component" value="Unassembled WGS sequence"/>
</dbReference>
<reference evidence="2 3" key="1">
    <citation type="submission" date="2019-03" db="EMBL/GenBank/DDBJ databases">
        <title>First draft genome of Liparis tanakae, snailfish: a comprehensive survey of snailfish specific genes.</title>
        <authorList>
            <person name="Kim W."/>
            <person name="Song I."/>
            <person name="Jeong J.-H."/>
            <person name="Kim D."/>
            <person name="Kim S."/>
            <person name="Ryu S."/>
            <person name="Song J.Y."/>
            <person name="Lee S.K."/>
        </authorList>
    </citation>
    <scope>NUCLEOTIDE SEQUENCE [LARGE SCALE GENOMIC DNA]</scope>
    <source>
        <tissue evidence="2">Muscle</tissue>
    </source>
</reference>
<feature type="compositionally biased region" description="Polar residues" evidence="1">
    <location>
        <begin position="56"/>
        <end position="65"/>
    </location>
</feature>